<dbReference type="GO" id="GO:0050660">
    <property type="term" value="F:flavin adenine dinucleotide binding"/>
    <property type="evidence" value="ECO:0007669"/>
    <property type="project" value="TreeGrafter"/>
</dbReference>
<accession>R7WL63</accession>
<dbReference type="PATRIC" id="fig|1273125.3.peg.2554"/>
<dbReference type="InterPro" id="IPR023753">
    <property type="entry name" value="FAD/NAD-binding_dom"/>
</dbReference>
<keyword evidence="3" id="KW-0285">Flavoprotein</keyword>
<comment type="caution">
    <text evidence="10">The sequence shown here is derived from an EMBL/GenBank/DDBJ whole genome shotgun (WGS) entry which is preliminary data.</text>
</comment>
<comment type="cofactor">
    <cofactor evidence="1">
        <name>FAD</name>
        <dbReference type="ChEBI" id="CHEBI:57692"/>
    </cofactor>
</comment>
<evidence type="ECO:0000256" key="2">
    <source>
        <dbReference type="ARBA" id="ARBA00007532"/>
    </source>
</evidence>
<keyword evidence="8" id="KW-0676">Redox-active center</keyword>
<evidence type="ECO:0000256" key="6">
    <source>
        <dbReference type="ARBA" id="ARBA00023002"/>
    </source>
</evidence>
<evidence type="ECO:0000313" key="11">
    <source>
        <dbReference type="Proteomes" id="UP000013525"/>
    </source>
</evidence>
<dbReference type="GO" id="GO:0003955">
    <property type="term" value="F:NAD(P)H dehydrogenase (quinone) activity"/>
    <property type="evidence" value="ECO:0007669"/>
    <property type="project" value="TreeGrafter"/>
</dbReference>
<comment type="similarity">
    <text evidence="2">Belongs to the class-I pyridine nucleotide-disulfide oxidoreductase family.</text>
</comment>
<protein>
    <submittedName>
        <fullName evidence="10">Mycothione reductase</fullName>
    </submittedName>
</protein>
<dbReference type="PANTHER" id="PTHR43014">
    <property type="entry name" value="MERCURIC REDUCTASE"/>
    <property type="match status" value="1"/>
</dbReference>
<feature type="domain" description="FAD/NAD(P)-binding" evidence="9">
    <location>
        <begin position="5"/>
        <end position="306"/>
    </location>
</feature>
<keyword evidence="7" id="KW-1015">Disulfide bond</keyword>
<gene>
    <name evidence="10" type="ORF">Rrhod_2673</name>
</gene>
<proteinExistence type="inferred from homology"/>
<dbReference type="SUPFAM" id="SSF51905">
    <property type="entry name" value="FAD/NAD(P)-binding domain"/>
    <property type="match status" value="1"/>
</dbReference>
<dbReference type="Gene3D" id="3.50.50.60">
    <property type="entry name" value="FAD/NAD(P)-binding domain"/>
    <property type="match status" value="2"/>
</dbReference>
<evidence type="ECO:0000256" key="8">
    <source>
        <dbReference type="ARBA" id="ARBA00023284"/>
    </source>
</evidence>
<dbReference type="InterPro" id="IPR012999">
    <property type="entry name" value="Pyr_OxRdtase_I_AS"/>
</dbReference>
<dbReference type="PRINTS" id="PR00368">
    <property type="entry name" value="FADPNR"/>
</dbReference>
<keyword evidence="5" id="KW-0521">NADP</keyword>
<dbReference type="Proteomes" id="UP000013525">
    <property type="component" value="Unassembled WGS sequence"/>
</dbReference>
<keyword evidence="11" id="KW-1185">Reference proteome</keyword>
<evidence type="ECO:0000256" key="4">
    <source>
        <dbReference type="ARBA" id="ARBA00022827"/>
    </source>
</evidence>
<dbReference type="InterPro" id="IPR036188">
    <property type="entry name" value="FAD/NAD-bd_sf"/>
</dbReference>
<dbReference type="Pfam" id="PF07992">
    <property type="entry name" value="Pyr_redox_2"/>
    <property type="match status" value="1"/>
</dbReference>
<dbReference type="PANTHER" id="PTHR43014:SF2">
    <property type="entry name" value="MERCURIC REDUCTASE"/>
    <property type="match status" value="1"/>
</dbReference>
<dbReference type="GO" id="GO:0016668">
    <property type="term" value="F:oxidoreductase activity, acting on a sulfur group of donors, NAD(P) as acceptor"/>
    <property type="evidence" value="ECO:0007669"/>
    <property type="project" value="InterPro"/>
</dbReference>
<name>R7WL63_9NOCA</name>
<dbReference type="PROSITE" id="PS00076">
    <property type="entry name" value="PYRIDINE_REDOX_1"/>
    <property type="match status" value="1"/>
</dbReference>
<evidence type="ECO:0000256" key="7">
    <source>
        <dbReference type="ARBA" id="ARBA00023157"/>
    </source>
</evidence>
<evidence type="ECO:0000259" key="9">
    <source>
        <dbReference type="Pfam" id="PF07992"/>
    </source>
</evidence>
<evidence type="ECO:0000313" key="10">
    <source>
        <dbReference type="EMBL" id="EOM76025.1"/>
    </source>
</evidence>
<dbReference type="PRINTS" id="PR00411">
    <property type="entry name" value="PNDRDTASEI"/>
</dbReference>
<keyword evidence="4" id="KW-0274">FAD</keyword>
<organism evidence="10 11">
    <name type="scientific">Rhodococcus rhodnii LMG 5362</name>
    <dbReference type="NCBI Taxonomy" id="1273125"/>
    <lineage>
        <taxon>Bacteria</taxon>
        <taxon>Bacillati</taxon>
        <taxon>Actinomycetota</taxon>
        <taxon>Actinomycetes</taxon>
        <taxon>Mycobacteriales</taxon>
        <taxon>Nocardiaceae</taxon>
        <taxon>Rhodococcus</taxon>
    </lineage>
</organism>
<evidence type="ECO:0000256" key="1">
    <source>
        <dbReference type="ARBA" id="ARBA00001974"/>
    </source>
</evidence>
<dbReference type="eggNOG" id="COG1249">
    <property type="taxonomic scope" value="Bacteria"/>
</dbReference>
<dbReference type="AlphaFoldDB" id="R7WL63"/>
<reference evidence="10 11" key="1">
    <citation type="journal article" date="2013" name="Genome Announc.">
        <title>Draft Genome Sequence of Rhodococcus rhodnii Strain LMG5362, a Symbiont of Rhodnius prolixus (Hemiptera, Reduviidae, Triatominae), the Principle Vector of Trypanosoma cruzi.</title>
        <authorList>
            <person name="Pachebat J.A."/>
            <person name="van Keulen G."/>
            <person name="Whitten M.M."/>
            <person name="Girdwood S."/>
            <person name="Del Sol R."/>
            <person name="Dyson P.J."/>
            <person name="Facey P.D."/>
        </authorList>
    </citation>
    <scope>NUCLEOTIDE SEQUENCE [LARGE SCALE GENOMIC DNA]</scope>
    <source>
        <strain evidence="10 11">LMG 5362</strain>
    </source>
</reference>
<dbReference type="EMBL" id="APMY01000077">
    <property type="protein sequence ID" value="EOM76025.1"/>
    <property type="molecule type" value="Genomic_DNA"/>
</dbReference>
<evidence type="ECO:0000256" key="3">
    <source>
        <dbReference type="ARBA" id="ARBA00022630"/>
    </source>
</evidence>
<sequence length="309" mass="32480">MTRRFDVAVIGSGSGNTLIDRRFRDRDVALIESGVFGGTCLNVGCIPTKMFVHGADVARTVRSAARFGVDATVEGVRWPDVIARVFGRVDPLSENGERHRIERSDHVTLLRGHARFVGDRELALDSGERISADQVIVAAGSRPVVPDVVTESGVPFHTSDTVMRIPALPERLIVIGGGAIAAEFAHVFSALGSDVHVVARGPALLRSLDADISARFAQGAHSRWNVHTDATVTHVTGDDAGSVTVTLDSGEAITGDTLLVATGRVSNADRLGAAAGGIDVTEDGLVAVDEFQRTSAPGVWALGDVSSPH</sequence>
<keyword evidence="6" id="KW-0560">Oxidoreductase</keyword>
<evidence type="ECO:0000256" key="5">
    <source>
        <dbReference type="ARBA" id="ARBA00022857"/>
    </source>
</evidence>